<evidence type="ECO:0000313" key="14">
    <source>
        <dbReference type="Proteomes" id="UP000615755"/>
    </source>
</evidence>
<evidence type="ECO:0000256" key="8">
    <source>
        <dbReference type="ARBA" id="ARBA00032024"/>
    </source>
</evidence>
<comment type="caution">
    <text evidence="13">The sequence shown here is derived from an EMBL/GenBank/DDBJ whole genome shotgun (WGS) entry which is preliminary data.</text>
</comment>
<keyword evidence="5 10" id="KW-0566">Pantothenate biosynthesis</keyword>
<keyword evidence="7 10" id="KW-0560">Oxidoreductase</keyword>
<comment type="function">
    <text evidence="10">Catalyzes the NADPH-dependent reduction of ketopantoate into pantoic acid.</text>
</comment>
<dbReference type="InterPro" id="IPR008927">
    <property type="entry name" value="6-PGluconate_DH-like_C_sf"/>
</dbReference>
<proteinExistence type="inferred from homology"/>
<dbReference type="InterPro" id="IPR013332">
    <property type="entry name" value="KPR_N"/>
</dbReference>
<evidence type="ECO:0000256" key="5">
    <source>
        <dbReference type="ARBA" id="ARBA00022655"/>
    </source>
</evidence>
<keyword evidence="14" id="KW-1185">Reference proteome</keyword>
<evidence type="ECO:0000259" key="11">
    <source>
        <dbReference type="Pfam" id="PF02558"/>
    </source>
</evidence>
<evidence type="ECO:0000256" key="6">
    <source>
        <dbReference type="ARBA" id="ARBA00022857"/>
    </source>
</evidence>
<dbReference type="SUPFAM" id="SSF48179">
    <property type="entry name" value="6-phosphogluconate dehydrogenase C-terminal domain-like"/>
    <property type="match status" value="1"/>
</dbReference>
<dbReference type="Pfam" id="PF02558">
    <property type="entry name" value="ApbA"/>
    <property type="match status" value="1"/>
</dbReference>
<dbReference type="Pfam" id="PF08546">
    <property type="entry name" value="ApbA_C"/>
    <property type="match status" value="1"/>
</dbReference>
<dbReference type="InterPro" id="IPR013328">
    <property type="entry name" value="6PGD_dom2"/>
</dbReference>
<dbReference type="EC" id="1.1.1.169" evidence="3 10"/>
<dbReference type="InterPro" id="IPR013752">
    <property type="entry name" value="KPA_reductase"/>
</dbReference>
<comment type="catalytic activity">
    <reaction evidence="9 10">
        <text>(R)-pantoate + NADP(+) = 2-dehydropantoate + NADPH + H(+)</text>
        <dbReference type="Rhea" id="RHEA:16233"/>
        <dbReference type="ChEBI" id="CHEBI:11561"/>
        <dbReference type="ChEBI" id="CHEBI:15378"/>
        <dbReference type="ChEBI" id="CHEBI:15980"/>
        <dbReference type="ChEBI" id="CHEBI:57783"/>
        <dbReference type="ChEBI" id="CHEBI:58349"/>
        <dbReference type="EC" id="1.1.1.169"/>
    </reaction>
</comment>
<evidence type="ECO:0000256" key="9">
    <source>
        <dbReference type="ARBA" id="ARBA00048793"/>
    </source>
</evidence>
<dbReference type="PANTHER" id="PTHR43765">
    <property type="entry name" value="2-DEHYDROPANTOATE 2-REDUCTASE-RELATED"/>
    <property type="match status" value="1"/>
</dbReference>
<keyword evidence="6 10" id="KW-0521">NADP</keyword>
<sequence>MANIHILGAGAIGLSLANAFSRAHHTTLLVRREYATPFTFYHDQKSHVLPVEHINIYSPTQRSLVISNCFICVKAYQLAHAFYSIFPYLTEQANVFISHNGMTNLNEFKQHLRPKQALFFFSTSMGGLKINDTTVQATGVGETYLGVSNATASERLSYCFSEFFSSLLPHSRIHPDIEQLRWQKLLVNIAINPLSAIHQIKNGQLRQPKYASTILQLLNEACAVAQAEKIDIGLNEALTSAYQVMTRTQSNSSSMAQDVLNNRKTEIEAICGYIVQKGEYHGIDTPFNRKKLNQLLASHNR</sequence>
<dbReference type="PANTHER" id="PTHR43765:SF2">
    <property type="entry name" value="2-DEHYDROPANTOATE 2-REDUCTASE"/>
    <property type="match status" value="1"/>
</dbReference>
<dbReference type="SUPFAM" id="SSF51735">
    <property type="entry name" value="NAD(P)-binding Rossmann-fold domains"/>
    <property type="match status" value="1"/>
</dbReference>
<feature type="domain" description="Ketopantoate reductase C-terminal" evidence="12">
    <location>
        <begin position="176"/>
        <end position="289"/>
    </location>
</feature>
<dbReference type="Gene3D" id="1.10.1040.10">
    <property type="entry name" value="N-(1-d-carboxylethyl)-l-norvaline Dehydrogenase, domain 2"/>
    <property type="match status" value="1"/>
</dbReference>
<dbReference type="InterPro" id="IPR036291">
    <property type="entry name" value="NAD(P)-bd_dom_sf"/>
</dbReference>
<evidence type="ECO:0000256" key="2">
    <source>
        <dbReference type="ARBA" id="ARBA00007870"/>
    </source>
</evidence>
<dbReference type="EMBL" id="AQGV01000009">
    <property type="protein sequence ID" value="MBE0366279.1"/>
    <property type="molecule type" value="Genomic_DNA"/>
</dbReference>
<evidence type="ECO:0000256" key="4">
    <source>
        <dbReference type="ARBA" id="ARBA00019465"/>
    </source>
</evidence>
<evidence type="ECO:0000256" key="10">
    <source>
        <dbReference type="RuleBase" id="RU362068"/>
    </source>
</evidence>
<comment type="pathway">
    <text evidence="1 10">Cofactor biosynthesis; (R)-pantothenate biosynthesis; (R)-pantoate from 3-methyl-2-oxobutanoate: step 2/2.</text>
</comment>
<dbReference type="Gene3D" id="3.40.50.720">
    <property type="entry name" value="NAD(P)-binding Rossmann-like Domain"/>
    <property type="match status" value="1"/>
</dbReference>
<organism evidence="13 14">
    <name type="scientific">Pseudoalteromonas aurantia 208</name>
    <dbReference type="NCBI Taxonomy" id="1314867"/>
    <lineage>
        <taxon>Bacteria</taxon>
        <taxon>Pseudomonadati</taxon>
        <taxon>Pseudomonadota</taxon>
        <taxon>Gammaproteobacteria</taxon>
        <taxon>Alteromonadales</taxon>
        <taxon>Pseudoalteromonadaceae</taxon>
        <taxon>Pseudoalteromonas</taxon>
    </lineage>
</organism>
<comment type="similarity">
    <text evidence="2 10">Belongs to the ketopantoate reductase family.</text>
</comment>
<gene>
    <name evidence="13" type="primary">panE</name>
    <name evidence="13" type="ORF">PAUR_a3252</name>
</gene>
<dbReference type="Proteomes" id="UP000615755">
    <property type="component" value="Unassembled WGS sequence"/>
</dbReference>
<reference evidence="13 14" key="1">
    <citation type="submission" date="2015-03" db="EMBL/GenBank/DDBJ databases">
        <title>Genome sequence of Pseudoalteromonas aurantia.</title>
        <authorList>
            <person name="Xie B.-B."/>
            <person name="Rong J.-C."/>
            <person name="Qin Q.-L."/>
            <person name="Zhang Y.-Z."/>
        </authorList>
    </citation>
    <scope>NUCLEOTIDE SEQUENCE [LARGE SCALE GENOMIC DNA]</scope>
    <source>
        <strain evidence="13 14">208</strain>
    </source>
</reference>
<dbReference type="NCBIfam" id="TIGR00745">
    <property type="entry name" value="apbA_panE"/>
    <property type="match status" value="1"/>
</dbReference>
<dbReference type="InterPro" id="IPR003710">
    <property type="entry name" value="ApbA"/>
</dbReference>
<dbReference type="RefSeq" id="WP_192505846.1">
    <property type="nucleotide sequence ID" value="NZ_AQGV01000009.1"/>
</dbReference>
<name>A0ABR9E5L1_9GAMM</name>
<feature type="domain" description="Ketopantoate reductase N-terminal" evidence="11">
    <location>
        <begin position="4"/>
        <end position="147"/>
    </location>
</feature>
<protein>
    <recommendedName>
        <fullName evidence="4 10">2-dehydropantoate 2-reductase</fullName>
        <ecNumber evidence="3 10">1.1.1.169</ecNumber>
    </recommendedName>
    <alternativeName>
        <fullName evidence="8 10">Ketopantoate reductase</fullName>
    </alternativeName>
</protein>
<evidence type="ECO:0000256" key="1">
    <source>
        <dbReference type="ARBA" id="ARBA00004994"/>
    </source>
</evidence>
<accession>A0ABR9E5L1</accession>
<evidence type="ECO:0000256" key="3">
    <source>
        <dbReference type="ARBA" id="ARBA00013014"/>
    </source>
</evidence>
<evidence type="ECO:0000313" key="13">
    <source>
        <dbReference type="EMBL" id="MBE0366279.1"/>
    </source>
</evidence>
<dbReference type="InterPro" id="IPR050838">
    <property type="entry name" value="Ketopantoate_reductase"/>
</dbReference>
<evidence type="ECO:0000259" key="12">
    <source>
        <dbReference type="Pfam" id="PF08546"/>
    </source>
</evidence>
<evidence type="ECO:0000256" key="7">
    <source>
        <dbReference type="ARBA" id="ARBA00023002"/>
    </source>
</evidence>